<protein>
    <submittedName>
        <fullName evidence="1">Uncharacterized protein</fullName>
    </submittedName>
</protein>
<comment type="caution">
    <text evidence="1">The sequence shown here is derived from an EMBL/GenBank/DDBJ whole genome shotgun (WGS) entry which is preliminary data.</text>
</comment>
<reference evidence="1" key="1">
    <citation type="journal article" date="2023" name="IMA Fungus">
        <title>Comparative genomic study of the Penicillium genus elucidates a diverse pangenome and 15 lateral gene transfer events.</title>
        <authorList>
            <person name="Petersen C."/>
            <person name="Sorensen T."/>
            <person name="Nielsen M.R."/>
            <person name="Sondergaard T.E."/>
            <person name="Sorensen J.L."/>
            <person name="Fitzpatrick D.A."/>
            <person name="Frisvad J.C."/>
            <person name="Nielsen K.L."/>
        </authorList>
    </citation>
    <scope>NUCLEOTIDE SEQUENCE</scope>
    <source>
        <strain evidence="1">IBT 15450</strain>
    </source>
</reference>
<dbReference type="AlphaFoldDB" id="A0AAD6I4I0"/>
<accession>A0AAD6I4I0</accession>
<reference evidence="1" key="2">
    <citation type="submission" date="2023-01" db="EMBL/GenBank/DDBJ databases">
        <authorList>
            <person name="Petersen C."/>
        </authorList>
    </citation>
    <scope>NUCLEOTIDE SEQUENCE</scope>
    <source>
        <strain evidence="1">IBT 15450</strain>
    </source>
</reference>
<dbReference type="Proteomes" id="UP001219568">
    <property type="component" value="Unassembled WGS sequence"/>
</dbReference>
<sequence length="122" mass="13515">MTAGETCQPVENKVNNFISQIHDSGLNPLRLANISISEFYTELRNYLSVINNGGPWPIGLSKNLESLFSTTTPFVREGPPMTWAKLVLFVGPYYEGLAQLKVGDSSVELSKDDFKLLHSGRP</sequence>
<name>A0AAD6I4I0_PENCN</name>
<gene>
    <name evidence="1" type="ORF">N7460_010931</name>
</gene>
<evidence type="ECO:0000313" key="1">
    <source>
        <dbReference type="EMBL" id="KAJ6030665.1"/>
    </source>
</evidence>
<evidence type="ECO:0000313" key="2">
    <source>
        <dbReference type="Proteomes" id="UP001219568"/>
    </source>
</evidence>
<keyword evidence="2" id="KW-1185">Reference proteome</keyword>
<proteinExistence type="predicted"/>
<dbReference type="EMBL" id="JAQJZL010000014">
    <property type="protein sequence ID" value="KAJ6030665.1"/>
    <property type="molecule type" value="Genomic_DNA"/>
</dbReference>
<organism evidence="1 2">
    <name type="scientific">Penicillium canescens</name>
    <dbReference type="NCBI Taxonomy" id="5083"/>
    <lineage>
        <taxon>Eukaryota</taxon>
        <taxon>Fungi</taxon>
        <taxon>Dikarya</taxon>
        <taxon>Ascomycota</taxon>
        <taxon>Pezizomycotina</taxon>
        <taxon>Eurotiomycetes</taxon>
        <taxon>Eurotiomycetidae</taxon>
        <taxon>Eurotiales</taxon>
        <taxon>Aspergillaceae</taxon>
        <taxon>Penicillium</taxon>
    </lineage>
</organism>